<evidence type="ECO:0000313" key="3">
    <source>
        <dbReference type="Proteomes" id="UP001445335"/>
    </source>
</evidence>
<dbReference type="AlphaFoldDB" id="A0AAW1QDS7"/>
<protein>
    <submittedName>
        <fullName evidence="2">Uncharacterized protein</fullName>
    </submittedName>
</protein>
<comment type="caution">
    <text evidence="2">The sequence shown here is derived from an EMBL/GenBank/DDBJ whole genome shotgun (WGS) entry which is preliminary data.</text>
</comment>
<feature type="region of interest" description="Disordered" evidence="1">
    <location>
        <begin position="60"/>
        <end position="92"/>
    </location>
</feature>
<sequence>MKRGRLRQACIAARNYICYDLREIVAPSSLPDPPGLKHKRLTLAQYWQAAKRATREYKKTWRWEEKAKPGEPGSAEPGKRPGADEPLSEDLTAAARGGVEALKPLLAQLYQTRAAAYRDS</sequence>
<evidence type="ECO:0000313" key="2">
    <source>
        <dbReference type="EMBL" id="KAK9819567.1"/>
    </source>
</evidence>
<accession>A0AAW1QDS7</accession>
<dbReference type="PANTHER" id="PTHR36064">
    <property type="entry name" value="EMBRYO DEFECTIVE 2735"/>
    <property type="match status" value="1"/>
</dbReference>
<reference evidence="2 3" key="1">
    <citation type="journal article" date="2024" name="Nat. Commun.">
        <title>Phylogenomics reveals the evolutionary origins of lichenization in chlorophyte algae.</title>
        <authorList>
            <person name="Puginier C."/>
            <person name="Libourel C."/>
            <person name="Otte J."/>
            <person name="Skaloud P."/>
            <person name="Haon M."/>
            <person name="Grisel S."/>
            <person name="Petersen M."/>
            <person name="Berrin J.G."/>
            <person name="Delaux P.M."/>
            <person name="Dal Grande F."/>
            <person name="Keller J."/>
        </authorList>
    </citation>
    <scope>NUCLEOTIDE SEQUENCE [LARGE SCALE GENOMIC DNA]</scope>
    <source>
        <strain evidence="2 3">SAG 245.80</strain>
    </source>
</reference>
<dbReference type="EMBL" id="JALJOU010000117">
    <property type="protein sequence ID" value="KAK9819567.1"/>
    <property type="molecule type" value="Genomic_DNA"/>
</dbReference>
<feature type="compositionally biased region" description="Basic and acidic residues" evidence="1">
    <location>
        <begin position="60"/>
        <end position="69"/>
    </location>
</feature>
<keyword evidence="3" id="KW-1185">Reference proteome</keyword>
<evidence type="ECO:0000256" key="1">
    <source>
        <dbReference type="SAM" id="MobiDB-lite"/>
    </source>
</evidence>
<dbReference type="Proteomes" id="UP001445335">
    <property type="component" value="Unassembled WGS sequence"/>
</dbReference>
<gene>
    <name evidence="2" type="ORF">WJX81_007689</name>
</gene>
<organism evidence="2 3">
    <name type="scientific">Elliptochloris bilobata</name>
    <dbReference type="NCBI Taxonomy" id="381761"/>
    <lineage>
        <taxon>Eukaryota</taxon>
        <taxon>Viridiplantae</taxon>
        <taxon>Chlorophyta</taxon>
        <taxon>core chlorophytes</taxon>
        <taxon>Trebouxiophyceae</taxon>
        <taxon>Trebouxiophyceae incertae sedis</taxon>
        <taxon>Elliptochloris clade</taxon>
        <taxon>Elliptochloris</taxon>
    </lineage>
</organism>
<proteinExistence type="predicted"/>
<name>A0AAW1QDS7_9CHLO</name>